<dbReference type="InterPro" id="IPR036397">
    <property type="entry name" value="RNaseH_sf"/>
</dbReference>
<evidence type="ECO:0000313" key="2">
    <source>
        <dbReference type="Proteomes" id="UP000053825"/>
    </source>
</evidence>
<dbReference type="STRING" id="597456.A0A0L7RKM6"/>
<reference evidence="1 2" key="1">
    <citation type="submission" date="2015-07" db="EMBL/GenBank/DDBJ databases">
        <title>The genome of Habropoda laboriosa.</title>
        <authorList>
            <person name="Pan H."/>
            <person name="Kapheim K."/>
        </authorList>
    </citation>
    <scope>NUCLEOTIDE SEQUENCE [LARGE SCALE GENOMIC DNA]</scope>
    <source>
        <strain evidence="1">0110345459</strain>
    </source>
</reference>
<feature type="non-terminal residue" evidence="1">
    <location>
        <position position="1"/>
    </location>
</feature>
<sequence>LIVLHDNSRPHTASATLQKFVSTSLHKNGFRKQEDIENAFQQLLSRRDSDFYVRGINAPVIRWQKCIEHYGNYLK</sequence>
<organism evidence="1 2">
    <name type="scientific">Habropoda laboriosa</name>
    <dbReference type="NCBI Taxonomy" id="597456"/>
    <lineage>
        <taxon>Eukaryota</taxon>
        <taxon>Metazoa</taxon>
        <taxon>Ecdysozoa</taxon>
        <taxon>Arthropoda</taxon>
        <taxon>Hexapoda</taxon>
        <taxon>Insecta</taxon>
        <taxon>Pterygota</taxon>
        <taxon>Neoptera</taxon>
        <taxon>Endopterygota</taxon>
        <taxon>Hymenoptera</taxon>
        <taxon>Apocrita</taxon>
        <taxon>Aculeata</taxon>
        <taxon>Apoidea</taxon>
        <taxon>Anthophila</taxon>
        <taxon>Apidae</taxon>
        <taxon>Habropoda</taxon>
    </lineage>
</organism>
<protein>
    <submittedName>
        <fullName evidence="1">Histone-lysine N-methyltransferase SETMAR</fullName>
    </submittedName>
</protein>
<dbReference type="EMBL" id="KQ414570">
    <property type="protein sequence ID" value="KOC71353.1"/>
    <property type="molecule type" value="Genomic_DNA"/>
</dbReference>
<accession>A0A0L7RKM6</accession>
<dbReference type="GO" id="GO:0003676">
    <property type="term" value="F:nucleic acid binding"/>
    <property type="evidence" value="ECO:0007669"/>
    <property type="project" value="InterPro"/>
</dbReference>
<keyword evidence="2" id="KW-1185">Reference proteome</keyword>
<dbReference type="GO" id="GO:0032259">
    <property type="term" value="P:methylation"/>
    <property type="evidence" value="ECO:0007669"/>
    <property type="project" value="UniProtKB-KW"/>
</dbReference>
<gene>
    <name evidence="1" type="ORF">WH47_05900</name>
</gene>
<keyword evidence="1" id="KW-0808">Transferase</keyword>
<dbReference type="AlphaFoldDB" id="A0A0L7RKM6"/>
<dbReference type="PANTHER" id="PTHR46060">
    <property type="entry name" value="MARINER MOS1 TRANSPOSASE-LIKE PROTEIN"/>
    <property type="match status" value="1"/>
</dbReference>
<name>A0A0L7RKM6_9HYME</name>
<dbReference type="PANTHER" id="PTHR46060:SF3">
    <property type="entry name" value="PROTEIN GVQW3"/>
    <property type="match status" value="1"/>
</dbReference>
<dbReference type="GO" id="GO:0008168">
    <property type="term" value="F:methyltransferase activity"/>
    <property type="evidence" value="ECO:0007669"/>
    <property type="project" value="UniProtKB-KW"/>
</dbReference>
<keyword evidence="1" id="KW-0489">Methyltransferase</keyword>
<dbReference type="Proteomes" id="UP000053825">
    <property type="component" value="Unassembled WGS sequence"/>
</dbReference>
<proteinExistence type="predicted"/>
<dbReference type="InterPro" id="IPR052709">
    <property type="entry name" value="Transposase-MT_Hybrid"/>
</dbReference>
<evidence type="ECO:0000313" key="1">
    <source>
        <dbReference type="EMBL" id="KOC71353.1"/>
    </source>
</evidence>
<dbReference type="Gene3D" id="3.30.420.10">
    <property type="entry name" value="Ribonuclease H-like superfamily/Ribonuclease H"/>
    <property type="match status" value="1"/>
</dbReference>